<gene>
    <name evidence="2" type="ORF">STSP2_00875</name>
</gene>
<sequence length="202" mass="22745">MKERILAFLSATPFIATFGSVIFFVEKHRAAMLEKGQATVVDGGVMFTGPDQFWLFTPTGFCFVLAILFVLIGVCVVLSKLIAEFSLKLWLPIICIGWVTTVASTFALFHIHRDDYVLLNDKAISQKFGSRNWSAQWDDIRKIQDKGRAFIIYLEDGKTFRISDAQIARLYDSGKLTSHLTKISEITSHIGSEKKFKLIDGV</sequence>
<dbReference type="KEGG" id="alus:STSP2_00875"/>
<evidence type="ECO:0000313" key="3">
    <source>
        <dbReference type="Proteomes" id="UP000189674"/>
    </source>
</evidence>
<evidence type="ECO:0000256" key="1">
    <source>
        <dbReference type="SAM" id="Phobius"/>
    </source>
</evidence>
<keyword evidence="1" id="KW-0812">Transmembrane</keyword>
<dbReference type="AlphaFoldDB" id="A0A1U9NJP4"/>
<dbReference type="STRING" id="1936003.STSP2_00875"/>
<proteinExistence type="predicted"/>
<dbReference type="RefSeq" id="WP_146660147.1">
    <property type="nucleotide sequence ID" value="NZ_CP019791.1"/>
</dbReference>
<keyword evidence="1" id="KW-1133">Transmembrane helix</keyword>
<accession>A0A1U9NJP4</accession>
<name>A0A1U9NJP4_9BACT</name>
<keyword evidence="3" id="KW-1185">Reference proteome</keyword>
<protein>
    <submittedName>
        <fullName evidence="2">Uncharacterized protein</fullName>
    </submittedName>
</protein>
<feature type="transmembrane region" description="Helical" evidence="1">
    <location>
        <begin position="89"/>
        <end position="109"/>
    </location>
</feature>
<organism evidence="2 3">
    <name type="scientific">Anaerohalosphaera lusitana</name>
    <dbReference type="NCBI Taxonomy" id="1936003"/>
    <lineage>
        <taxon>Bacteria</taxon>
        <taxon>Pseudomonadati</taxon>
        <taxon>Planctomycetota</taxon>
        <taxon>Phycisphaerae</taxon>
        <taxon>Sedimentisphaerales</taxon>
        <taxon>Anaerohalosphaeraceae</taxon>
        <taxon>Anaerohalosphaera</taxon>
    </lineage>
</organism>
<evidence type="ECO:0000313" key="2">
    <source>
        <dbReference type="EMBL" id="AQT67726.1"/>
    </source>
</evidence>
<reference evidence="3" key="1">
    <citation type="submission" date="2017-02" db="EMBL/GenBank/DDBJ databases">
        <title>Comparative genomics and description of representatives of a novel lineage of planctomycetes thriving in anoxic sediments.</title>
        <authorList>
            <person name="Spring S."/>
            <person name="Bunk B."/>
            <person name="Sproer C."/>
        </authorList>
    </citation>
    <scope>NUCLEOTIDE SEQUENCE [LARGE SCALE GENOMIC DNA]</scope>
    <source>
        <strain evidence="3">ST-NAGAB-D1</strain>
    </source>
</reference>
<dbReference type="EMBL" id="CP019791">
    <property type="protein sequence ID" value="AQT67726.1"/>
    <property type="molecule type" value="Genomic_DNA"/>
</dbReference>
<feature type="transmembrane region" description="Helical" evidence="1">
    <location>
        <begin position="6"/>
        <end position="25"/>
    </location>
</feature>
<dbReference type="Proteomes" id="UP000189674">
    <property type="component" value="Chromosome"/>
</dbReference>
<feature type="transmembrane region" description="Helical" evidence="1">
    <location>
        <begin position="61"/>
        <end position="83"/>
    </location>
</feature>
<keyword evidence="1" id="KW-0472">Membrane</keyword>